<proteinExistence type="predicted"/>
<evidence type="ECO:0000313" key="2">
    <source>
        <dbReference type="Proteomes" id="UP000789525"/>
    </source>
</evidence>
<name>A0ACA9R065_9GLOM</name>
<reference evidence="1" key="1">
    <citation type="submission" date="2021-06" db="EMBL/GenBank/DDBJ databases">
        <authorList>
            <person name="Kallberg Y."/>
            <person name="Tangrot J."/>
            <person name="Rosling A."/>
        </authorList>
    </citation>
    <scope>NUCLEOTIDE SEQUENCE</scope>
    <source>
        <strain evidence="1">CL356</strain>
    </source>
</reference>
<accession>A0ACA9R065</accession>
<dbReference type="EMBL" id="CAJVPT010064946">
    <property type="protein sequence ID" value="CAG8771113.1"/>
    <property type="molecule type" value="Genomic_DNA"/>
</dbReference>
<feature type="non-terminal residue" evidence="1">
    <location>
        <position position="1"/>
    </location>
</feature>
<sequence>PQDLYESSLPQVFLRSSRISIPNMSSLPVDPLSKIDTAKGKKDAADAAFKAGDIQK</sequence>
<comment type="caution">
    <text evidence="1">The sequence shown here is derived from an EMBL/GenBank/DDBJ whole genome shotgun (WGS) entry which is preliminary data.</text>
</comment>
<keyword evidence="2" id="KW-1185">Reference proteome</keyword>
<protein>
    <submittedName>
        <fullName evidence="1">7107_t:CDS:1</fullName>
    </submittedName>
</protein>
<dbReference type="Proteomes" id="UP000789525">
    <property type="component" value="Unassembled WGS sequence"/>
</dbReference>
<gene>
    <name evidence="1" type="ORF">ACOLOM_LOCUS13794</name>
</gene>
<feature type="non-terminal residue" evidence="1">
    <location>
        <position position="56"/>
    </location>
</feature>
<evidence type="ECO:0000313" key="1">
    <source>
        <dbReference type="EMBL" id="CAG8771113.1"/>
    </source>
</evidence>
<organism evidence="1 2">
    <name type="scientific">Acaulospora colombiana</name>
    <dbReference type="NCBI Taxonomy" id="27376"/>
    <lineage>
        <taxon>Eukaryota</taxon>
        <taxon>Fungi</taxon>
        <taxon>Fungi incertae sedis</taxon>
        <taxon>Mucoromycota</taxon>
        <taxon>Glomeromycotina</taxon>
        <taxon>Glomeromycetes</taxon>
        <taxon>Diversisporales</taxon>
        <taxon>Acaulosporaceae</taxon>
        <taxon>Acaulospora</taxon>
    </lineage>
</organism>